<dbReference type="HOGENOM" id="CLU_3056001_0_0_1"/>
<reference evidence="2" key="2">
    <citation type="submission" date="2015-01" db="EMBL/GenBank/DDBJ databases">
        <title>Evolutionary Origins and Diversification of the Mycorrhizal Mutualists.</title>
        <authorList>
            <consortium name="DOE Joint Genome Institute"/>
            <consortium name="Mycorrhizal Genomics Consortium"/>
            <person name="Kohler A."/>
            <person name="Kuo A."/>
            <person name="Nagy L.G."/>
            <person name="Floudas D."/>
            <person name="Copeland A."/>
            <person name="Barry K.W."/>
            <person name="Cichocki N."/>
            <person name="Veneault-Fourrey C."/>
            <person name="LaButti K."/>
            <person name="Lindquist E.A."/>
            <person name="Lipzen A."/>
            <person name="Lundell T."/>
            <person name="Morin E."/>
            <person name="Murat C."/>
            <person name="Riley R."/>
            <person name="Ohm R."/>
            <person name="Sun H."/>
            <person name="Tunlid A."/>
            <person name="Henrissat B."/>
            <person name="Grigoriev I.V."/>
            <person name="Hibbett D.S."/>
            <person name="Martin F."/>
        </authorList>
    </citation>
    <scope>NUCLEOTIDE SEQUENCE [LARGE SCALE GENOMIC DNA]</scope>
    <source>
        <strain evidence="2">LaAM-08-1</strain>
    </source>
</reference>
<dbReference type="Proteomes" id="UP000054477">
    <property type="component" value="Unassembled WGS sequence"/>
</dbReference>
<gene>
    <name evidence="1" type="ORF">K443DRAFT_95072</name>
</gene>
<sequence>LIEYTIGSYNSKANPNNVSLSMNMLWVAVLTASENTLQVYHYLHSSPCSTSHFR</sequence>
<evidence type="ECO:0000313" key="2">
    <source>
        <dbReference type="Proteomes" id="UP000054477"/>
    </source>
</evidence>
<dbReference type="OrthoDB" id="3078834at2759"/>
<accession>A0A0C9WVM4</accession>
<dbReference type="EMBL" id="KN838579">
    <property type="protein sequence ID" value="KIK03560.1"/>
    <property type="molecule type" value="Genomic_DNA"/>
</dbReference>
<dbReference type="AlphaFoldDB" id="A0A0C9WVM4"/>
<keyword evidence="2" id="KW-1185">Reference proteome</keyword>
<proteinExistence type="predicted"/>
<organism evidence="1 2">
    <name type="scientific">Laccaria amethystina LaAM-08-1</name>
    <dbReference type="NCBI Taxonomy" id="1095629"/>
    <lineage>
        <taxon>Eukaryota</taxon>
        <taxon>Fungi</taxon>
        <taxon>Dikarya</taxon>
        <taxon>Basidiomycota</taxon>
        <taxon>Agaricomycotina</taxon>
        <taxon>Agaricomycetes</taxon>
        <taxon>Agaricomycetidae</taxon>
        <taxon>Agaricales</taxon>
        <taxon>Agaricineae</taxon>
        <taxon>Hydnangiaceae</taxon>
        <taxon>Laccaria</taxon>
    </lineage>
</organism>
<name>A0A0C9WVM4_9AGAR</name>
<reference evidence="1 2" key="1">
    <citation type="submission" date="2014-04" db="EMBL/GenBank/DDBJ databases">
        <authorList>
            <consortium name="DOE Joint Genome Institute"/>
            <person name="Kuo A."/>
            <person name="Kohler A."/>
            <person name="Nagy L.G."/>
            <person name="Floudas D."/>
            <person name="Copeland A."/>
            <person name="Barry K.W."/>
            <person name="Cichocki N."/>
            <person name="Veneault-Fourrey C."/>
            <person name="LaButti K."/>
            <person name="Lindquist E.A."/>
            <person name="Lipzen A."/>
            <person name="Lundell T."/>
            <person name="Morin E."/>
            <person name="Murat C."/>
            <person name="Sun H."/>
            <person name="Tunlid A."/>
            <person name="Henrissat B."/>
            <person name="Grigoriev I.V."/>
            <person name="Hibbett D.S."/>
            <person name="Martin F."/>
            <person name="Nordberg H.P."/>
            <person name="Cantor M.N."/>
            <person name="Hua S.X."/>
        </authorList>
    </citation>
    <scope>NUCLEOTIDE SEQUENCE [LARGE SCALE GENOMIC DNA]</scope>
    <source>
        <strain evidence="1 2">LaAM-08-1</strain>
    </source>
</reference>
<feature type="non-terminal residue" evidence="1">
    <location>
        <position position="1"/>
    </location>
</feature>
<protein>
    <submittedName>
        <fullName evidence="1">Uncharacterized protein</fullName>
    </submittedName>
</protein>
<evidence type="ECO:0000313" key="1">
    <source>
        <dbReference type="EMBL" id="KIK03560.1"/>
    </source>
</evidence>